<dbReference type="PIRSF" id="PIRSF037226">
    <property type="entry name" value="Amidohydrolase_ACY1L2_prd"/>
    <property type="match status" value="1"/>
</dbReference>
<sequence>MTLLSKPSISVEDVRNTIDTYIRSLSDELYALNKQIHDEPEIAFQEFKAQTHISDFLEKQGHTVQRGAYNLPTSLESIYGSKGRCVNFNAEYDALPGLGHACGHNLIATASIAAYLALTHALNKYDVNGRAQLLGTPAEEDGGGKILLLDAGAYDKADLSLMIHPFVEDQFLPNGTIGSAGQSSIAIIDLIAEFRGTSAHASGNPWDGINALDALVASYNNISMLRQQIKPDERIHGCILQAPKITNAIPEYTKVKFSIRSPKINSLKKLSQRVRKCLEAGGLATGCEVQITEDLAYADLWVNDPLCSLFKDHMKSFGISLSQGSQSESIGGSTDMGNISQAIPGLHGIIGIPAPQGTFPHNHAFEEAAGTTEAHLRILGAAKGMALTAWSAIVDDKVFIEIQEHFGKMRRMDENSSL</sequence>
<dbReference type="EMBL" id="JABEVY010000059">
    <property type="protein sequence ID" value="KAF5252244.1"/>
    <property type="molecule type" value="Genomic_DNA"/>
</dbReference>
<evidence type="ECO:0000259" key="3">
    <source>
        <dbReference type="Pfam" id="PF07687"/>
    </source>
</evidence>
<accession>A0A8H5E9P3</accession>
<evidence type="ECO:0000256" key="2">
    <source>
        <dbReference type="PIRNR" id="PIRNR037226"/>
    </source>
</evidence>
<dbReference type="Gene3D" id="3.30.70.360">
    <property type="match status" value="1"/>
</dbReference>
<comment type="caution">
    <text evidence="4">The sequence shown here is derived from an EMBL/GenBank/DDBJ whole genome shotgun (WGS) entry which is preliminary data.</text>
</comment>
<dbReference type="Pfam" id="PF01546">
    <property type="entry name" value="Peptidase_M20"/>
    <property type="match status" value="1"/>
</dbReference>
<evidence type="ECO:0000256" key="1">
    <source>
        <dbReference type="ARBA" id="ARBA00006247"/>
    </source>
</evidence>
<dbReference type="GO" id="GO:0016805">
    <property type="term" value="F:dipeptidase activity"/>
    <property type="evidence" value="ECO:0007669"/>
    <property type="project" value="InterPro"/>
</dbReference>
<keyword evidence="5" id="KW-1185">Reference proteome</keyword>
<feature type="domain" description="Peptidase M20 dimerisation" evidence="3">
    <location>
        <begin position="192"/>
        <end position="280"/>
    </location>
</feature>
<dbReference type="AlphaFoldDB" id="A0A8H5E9P3"/>
<dbReference type="Pfam" id="PF07687">
    <property type="entry name" value="M20_dimer"/>
    <property type="match status" value="1"/>
</dbReference>
<organism evidence="4 5">
    <name type="scientific">Fusarium anthophilum</name>
    <dbReference type="NCBI Taxonomy" id="48485"/>
    <lineage>
        <taxon>Eukaryota</taxon>
        <taxon>Fungi</taxon>
        <taxon>Dikarya</taxon>
        <taxon>Ascomycota</taxon>
        <taxon>Pezizomycotina</taxon>
        <taxon>Sordariomycetes</taxon>
        <taxon>Hypocreomycetidae</taxon>
        <taxon>Hypocreales</taxon>
        <taxon>Nectriaceae</taxon>
        <taxon>Fusarium</taxon>
        <taxon>Fusarium fujikuroi species complex</taxon>
    </lineage>
</organism>
<dbReference type="FunFam" id="3.30.70.360:FF:000004">
    <property type="entry name" value="Peptidase M20 domain-containing protein 2"/>
    <property type="match status" value="1"/>
</dbReference>
<dbReference type="NCBIfam" id="TIGR01891">
    <property type="entry name" value="amidohydrolases"/>
    <property type="match status" value="1"/>
</dbReference>
<dbReference type="PANTHER" id="PTHR30575">
    <property type="entry name" value="PEPTIDASE M20"/>
    <property type="match status" value="1"/>
</dbReference>
<protein>
    <recommendedName>
        <fullName evidence="2">Peptidase M20 domain-containing protein 2</fullName>
    </recommendedName>
</protein>
<dbReference type="InterPro" id="IPR017439">
    <property type="entry name" value="Amidohydrolase"/>
</dbReference>
<dbReference type="SUPFAM" id="SSF55031">
    <property type="entry name" value="Bacterial exopeptidase dimerisation domain"/>
    <property type="match status" value="1"/>
</dbReference>
<dbReference type="PANTHER" id="PTHR30575:SF8">
    <property type="entry name" value="PEPTIDASE M20 DOMAIN-CONTAINING PROTEIN 2"/>
    <property type="match status" value="1"/>
</dbReference>
<name>A0A8H5E9P3_9HYPO</name>
<reference evidence="4 5" key="1">
    <citation type="journal article" date="2020" name="BMC Genomics">
        <title>Correction to: Identification and distribution of gene clusters required for synthesis of sphingolipid metabolism inhibitors in diverse species of the filamentous fungus Fusarium.</title>
        <authorList>
            <person name="Kim H.S."/>
            <person name="Lohmar J.M."/>
            <person name="Busman M."/>
            <person name="Brown D.W."/>
            <person name="Naumann T.A."/>
            <person name="Divon H.H."/>
            <person name="Lysoe E."/>
            <person name="Uhlig S."/>
            <person name="Proctor R.H."/>
        </authorList>
    </citation>
    <scope>NUCLEOTIDE SEQUENCE [LARGE SCALE GENOMIC DNA]</scope>
    <source>
        <strain evidence="4 5">NRRL 25214</strain>
    </source>
</reference>
<gene>
    <name evidence="4" type="ORF">FANTH_2800</name>
</gene>
<comment type="similarity">
    <text evidence="1 2">Belongs to the peptidase M20A family.</text>
</comment>
<proteinExistence type="inferred from homology"/>
<dbReference type="InterPro" id="IPR017144">
    <property type="entry name" value="Xaa-Arg_dipeptidase"/>
</dbReference>
<dbReference type="InterPro" id="IPR002933">
    <property type="entry name" value="Peptidase_M20"/>
</dbReference>
<dbReference type="InterPro" id="IPR036264">
    <property type="entry name" value="Bact_exopeptidase_dim_dom"/>
</dbReference>
<dbReference type="InterPro" id="IPR052030">
    <property type="entry name" value="Peptidase_M20/M20A_hydrolases"/>
</dbReference>
<dbReference type="Proteomes" id="UP000573603">
    <property type="component" value="Unassembled WGS sequence"/>
</dbReference>
<dbReference type="InterPro" id="IPR011650">
    <property type="entry name" value="Peptidase_M20_dimer"/>
</dbReference>
<dbReference type="Gene3D" id="3.40.630.10">
    <property type="entry name" value="Zn peptidases"/>
    <property type="match status" value="1"/>
</dbReference>
<evidence type="ECO:0000313" key="5">
    <source>
        <dbReference type="Proteomes" id="UP000573603"/>
    </source>
</evidence>
<dbReference type="CDD" id="cd05672">
    <property type="entry name" value="M20_ACY1L2-like"/>
    <property type="match status" value="1"/>
</dbReference>
<dbReference type="SUPFAM" id="SSF53187">
    <property type="entry name" value="Zn-dependent exopeptidases"/>
    <property type="match status" value="1"/>
</dbReference>
<evidence type="ECO:0000313" key="4">
    <source>
        <dbReference type="EMBL" id="KAF5252244.1"/>
    </source>
</evidence>